<accession>A0A9W6NLL6</accession>
<reference evidence="3" key="2">
    <citation type="submission" date="2023-01" db="EMBL/GenBank/DDBJ databases">
        <authorList>
            <person name="Sun Q."/>
            <person name="Evtushenko L."/>
        </authorList>
    </citation>
    <scope>NUCLEOTIDE SEQUENCE</scope>
    <source>
        <strain evidence="3">VKM Ac-1321</strain>
    </source>
</reference>
<evidence type="ECO:0000313" key="4">
    <source>
        <dbReference type="Proteomes" id="UP001143480"/>
    </source>
</evidence>
<keyword evidence="4" id="KW-1185">Reference proteome</keyword>
<proteinExistence type="predicted"/>
<evidence type="ECO:0000256" key="1">
    <source>
        <dbReference type="SAM" id="Coils"/>
    </source>
</evidence>
<evidence type="ECO:0000313" key="3">
    <source>
        <dbReference type="EMBL" id="GLL01301.1"/>
    </source>
</evidence>
<reference evidence="3" key="1">
    <citation type="journal article" date="2014" name="Int. J. Syst. Evol. Microbiol.">
        <title>Complete genome sequence of Corynebacterium casei LMG S-19264T (=DSM 44701T), isolated from a smear-ripened cheese.</title>
        <authorList>
            <consortium name="US DOE Joint Genome Institute (JGI-PGF)"/>
            <person name="Walter F."/>
            <person name="Albersmeier A."/>
            <person name="Kalinowski J."/>
            <person name="Ruckert C."/>
        </authorList>
    </citation>
    <scope>NUCLEOTIDE SEQUENCE</scope>
    <source>
        <strain evidence="3">VKM Ac-1321</strain>
    </source>
</reference>
<dbReference type="Proteomes" id="UP001143480">
    <property type="component" value="Unassembled WGS sequence"/>
</dbReference>
<evidence type="ECO:0000256" key="2">
    <source>
        <dbReference type="SAM" id="MobiDB-lite"/>
    </source>
</evidence>
<name>A0A9W6NLL6_9ACTN</name>
<evidence type="ECO:0008006" key="5">
    <source>
        <dbReference type="Google" id="ProtNLM"/>
    </source>
</evidence>
<feature type="compositionally biased region" description="Polar residues" evidence="2">
    <location>
        <begin position="231"/>
        <end position="241"/>
    </location>
</feature>
<gene>
    <name evidence="3" type="ORF">GCM10017581_030420</name>
</gene>
<feature type="coiled-coil region" evidence="1">
    <location>
        <begin position="29"/>
        <end position="56"/>
    </location>
</feature>
<feature type="compositionally biased region" description="Low complexity" evidence="2">
    <location>
        <begin position="292"/>
        <end position="306"/>
    </location>
</feature>
<keyword evidence="1" id="KW-0175">Coiled coil</keyword>
<sequence>MPETYQSYRLPDLWKSLAAEDPDAGFTHVNTLNRLRTALEQQRDNLRTHRDRLTESWPPDHSEAAAAFVARINGLLDVMTTTAAATSRITTGVDQTYAALRDARRVLESLMTEFHKHPTAPGLPITVGRPDLDREARQTLITTDATIVRATALIDTALPARMSSIDSGEDVGGARSGLAAAPVTAGGGGGRPPGSGSQSAVLPVPVFNPPIPAHTGIDVGLEAVLTGNPAGPTNSIPSPNFSGVIGGNPVTSRPSHPDTGRPVPFGLPPGSVISAPKPPAAETGQAGPGPIGEAAPVRRPGAAPAESTAGSGLGSTPSGYRDRSYQQYAERRRSRRTQSGNEQWPVAEGVPPVIEPPPARDHDPGPGVVGIDR</sequence>
<dbReference type="EMBL" id="BSFP01000014">
    <property type="protein sequence ID" value="GLL01301.1"/>
    <property type="molecule type" value="Genomic_DNA"/>
</dbReference>
<dbReference type="RefSeq" id="WP_261963416.1">
    <property type="nucleotide sequence ID" value="NZ_BAAAXA010000003.1"/>
</dbReference>
<feature type="compositionally biased region" description="Polar residues" evidence="2">
    <location>
        <begin position="308"/>
        <end position="318"/>
    </location>
</feature>
<dbReference type="AlphaFoldDB" id="A0A9W6NLL6"/>
<comment type="caution">
    <text evidence="3">The sequence shown here is derived from an EMBL/GenBank/DDBJ whole genome shotgun (WGS) entry which is preliminary data.</text>
</comment>
<organism evidence="3 4">
    <name type="scientific">Dactylosporangium matsuzakiense</name>
    <dbReference type="NCBI Taxonomy" id="53360"/>
    <lineage>
        <taxon>Bacteria</taxon>
        <taxon>Bacillati</taxon>
        <taxon>Actinomycetota</taxon>
        <taxon>Actinomycetes</taxon>
        <taxon>Micromonosporales</taxon>
        <taxon>Micromonosporaceae</taxon>
        <taxon>Dactylosporangium</taxon>
    </lineage>
</organism>
<protein>
    <recommendedName>
        <fullName evidence="5">PPE family protein</fullName>
    </recommendedName>
</protein>
<feature type="region of interest" description="Disordered" evidence="2">
    <location>
        <begin position="230"/>
        <end position="373"/>
    </location>
</feature>